<feature type="compositionally biased region" description="Polar residues" evidence="1">
    <location>
        <begin position="539"/>
        <end position="552"/>
    </location>
</feature>
<proteinExistence type="predicted"/>
<gene>
    <name evidence="3" type="ORF">SBA5_640014</name>
</gene>
<dbReference type="Proteomes" id="UP000239735">
    <property type="component" value="Unassembled WGS sequence"/>
</dbReference>
<feature type="region of interest" description="Disordered" evidence="1">
    <location>
        <begin position="531"/>
        <end position="552"/>
    </location>
</feature>
<dbReference type="InterPro" id="IPR008391">
    <property type="entry name" value="AXE1_dom"/>
</dbReference>
<evidence type="ECO:0000313" key="3">
    <source>
        <dbReference type="EMBL" id="SPE28177.1"/>
    </source>
</evidence>
<protein>
    <submittedName>
        <fullName evidence="3">Acetyl xylan esterase</fullName>
    </submittedName>
</protein>
<sequence length="552" mass="58097">MQYPDPAKPGESLAMRPTGEHGEASLQPMLIGETFAKYEIWDAMRGVDYLASLPDVDPHRIGAFGCSGGGTVTALTGALDTRIAAIGTACYITSFDALLPALGPQDAEQSTPRFISSELGFPDWIELAAPRPYAVISTYSDMFPIAGAHSTVIEARRFYSLFDPASTGTPVDNNPPSAPPTPTEPALNTDTTNRVSPQARFQWITGPGHHGALMPIMSNIVSFFMRNLEPGEDADHPNVPPGNSPRDAMALLAGIPKDAFQVTSSGQVATSFPGCATVFTLNEKHAARIVPAHRPPIALDRLRSLIRDETGADSAPGASKFDTDLLAENSGPIALPTAGGLGLEGDLAVPPTPGRHPAVLLLVPDSIHGTSPTAQASRAKFDALAAQGNAVLAVTPRPSPCGTDDMKAPLLGPFYLLSLRAYLAGRTLVGLRADDAIRAVDFLADRADVDPARISADASGHMGLVLLHAGVLDRRIQHVAVDHVLTSYRSLLDAPVPIGAPEDVIPGVLLHYDIPDLVRALGTRVTISDPLKGTDDLSQESTPLSSLTHATP</sequence>
<evidence type="ECO:0000256" key="1">
    <source>
        <dbReference type="SAM" id="MobiDB-lite"/>
    </source>
</evidence>
<dbReference type="EMBL" id="OKRB01000124">
    <property type="protein sequence ID" value="SPE28177.1"/>
    <property type="molecule type" value="Genomic_DNA"/>
</dbReference>
<dbReference type="InterPro" id="IPR050261">
    <property type="entry name" value="FrsA_esterase"/>
</dbReference>
<evidence type="ECO:0000259" key="2">
    <source>
        <dbReference type="Pfam" id="PF05448"/>
    </source>
</evidence>
<dbReference type="PANTHER" id="PTHR22946:SF8">
    <property type="entry name" value="ACETYL XYLAN ESTERASE DOMAIN-CONTAINING PROTEIN"/>
    <property type="match status" value="1"/>
</dbReference>
<dbReference type="PANTHER" id="PTHR22946">
    <property type="entry name" value="DIENELACTONE HYDROLASE DOMAIN-CONTAINING PROTEIN-RELATED"/>
    <property type="match status" value="1"/>
</dbReference>
<dbReference type="Gene3D" id="3.40.50.1820">
    <property type="entry name" value="alpha/beta hydrolase"/>
    <property type="match status" value="2"/>
</dbReference>
<accession>A0A2N9LY80</accession>
<name>A0A2N9LY80_9BACT</name>
<dbReference type="Pfam" id="PF05448">
    <property type="entry name" value="AXE1"/>
    <property type="match status" value="1"/>
</dbReference>
<reference evidence="4" key="1">
    <citation type="submission" date="2018-02" db="EMBL/GenBank/DDBJ databases">
        <authorList>
            <person name="Hausmann B."/>
        </authorList>
    </citation>
    <scope>NUCLEOTIDE SEQUENCE [LARGE SCALE GENOMIC DNA]</scope>
    <source>
        <strain evidence="4">Peat soil MAG SbA5</strain>
    </source>
</reference>
<organism evidence="3 4">
    <name type="scientific">Candidatus Sulfuritelmatomonas gaucii</name>
    <dbReference type="NCBI Taxonomy" id="2043161"/>
    <lineage>
        <taxon>Bacteria</taxon>
        <taxon>Pseudomonadati</taxon>
        <taxon>Acidobacteriota</taxon>
        <taxon>Terriglobia</taxon>
        <taxon>Terriglobales</taxon>
        <taxon>Acidobacteriaceae</taxon>
        <taxon>Candidatus Sulfuritelmatomonas</taxon>
    </lineage>
</organism>
<dbReference type="AlphaFoldDB" id="A0A2N9LY80"/>
<dbReference type="InterPro" id="IPR029058">
    <property type="entry name" value="AB_hydrolase_fold"/>
</dbReference>
<feature type="region of interest" description="Disordered" evidence="1">
    <location>
        <begin position="1"/>
        <end position="22"/>
    </location>
</feature>
<evidence type="ECO:0000313" key="4">
    <source>
        <dbReference type="Proteomes" id="UP000239735"/>
    </source>
</evidence>
<feature type="domain" description="Acetyl xylan esterase" evidence="2">
    <location>
        <begin position="42"/>
        <end position="87"/>
    </location>
</feature>
<dbReference type="SUPFAM" id="SSF53474">
    <property type="entry name" value="alpha/beta-Hydrolases"/>
    <property type="match status" value="3"/>
</dbReference>
<feature type="region of interest" description="Disordered" evidence="1">
    <location>
        <begin position="166"/>
        <end position="191"/>
    </location>
</feature>